<feature type="signal peptide" evidence="1">
    <location>
        <begin position="1"/>
        <end position="22"/>
    </location>
</feature>
<evidence type="ECO:0000256" key="1">
    <source>
        <dbReference type="SAM" id="SignalP"/>
    </source>
</evidence>
<sequence>MGKTFIAAAALAAATLATPASAAIIISTGGNTAQGQTVQFNTQQTGTTITGTTNQTNTPVTFTRVGGGGSLASDAAGQAVVINNGSDPSNLTGTVAVDLFGNTAASYIEFNLPGIPGTPPPAESTTVLIQALSTDGLTVLASNELELNGNGQNYFNITGTNGDTFGGFRITLAPVDTGVGALQNVRVITSVAAAVPEPGTWALMLLGFGGVGVSMRRRRSKVLMQVA</sequence>
<name>A0ABZ2FYL0_9SPHN</name>
<accession>A0ABZ2FYL0</accession>
<gene>
    <name evidence="3" type="ORF">V6R86_00555</name>
</gene>
<keyword evidence="4" id="KW-1185">Reference proteome</keyword>
<dbReference type="NCBIfam" id="TIGR02595">
    <property type="entry name" value="PEP_CTERM"/>
    <property type="match status" value="1"/>
</dbReference>
<evidence type="ECO:0000313" key="3">
    <source>
        <dbReference type="EMBL" id="WWM69229.1"/>
    </source>
</evidence>
<dbReference type="EMBL" id="CP145607">
    <property type="protein sequence ID" value="WWM69229.1"/>
    <property type="molecule type" value="Genomic_DNA"/>
</dbReference>
<dbReference type="Pfam" id="PF07589">
    <property type="entry name" value="PEP-CTERM"/>
    <property type="match status" value="1"/>
</dbReference>
<feature type="domain" description="Ice-binding protein C-terminal" evidence="2">
    <location>
        <begin position="194"/>
        <end position="218"/>
    </location>
</feature>
<evidence type="ECO:0000259" key="2">
    <source>
        <dbReference type="Pfam" id="PF07589"/>
    </source>
</evidence>
<dbReference type="Proteomes" id="UP001382935">
    <property type="component" value="Chromosome"/>
</dbReference>
<organism evidence="3 4">
    <name type="scientific">Sphingomonas kaistensis</name>
    <dbReference type="NCBI Taxonomy" id="298708"/>
    <lineage>
        <taxon>Bacteria</taxon>
        <taxon>Pseudomonadati</taxon>
        <taxon>Pseudomonadota</taxon>
        <taxon>Alphaproteobacteria</taxon>
        <taxon>Sphingomonadales</taxon>
        <taxon>Sphingomonadaceae</taxon>
        <taxon>Sphingomonas</taxon>
    </lineage>
</organism>
<evidence type="ECO:0000313" key="4">
    <source>
        <dbReference type="Proteomes" id="UP001382935"/>
    </source>
</evidence>
<dbReference type="InterPro" id="IPR013424">
    <property type="entry name" value="Ice-binding_C"/>
</dbReference>
<protein>
    <submittedName>
        <fullName evidence="3">PEPxxWA-CTERM sorting domain-containing protein</fullName>
    </submittedName>
</protein>
<dbReference type="NCBIfam" id="NF035944">
    <property type="entry name" value="PEPxxWA-CTERM"/>
    <property type="match status" value="1"/>
</dbReference>
<proteinExistence type="predicted"/>
<dbReference type="RefSeq" id="WP_338501144.1">
    <property type="nucleotide sequence ID" value="NZ_CP145607.1"/>
</dbReference>
<keyword evidence="1" id="KW-0732">Signal</keyword>
<feature type="chain" id="PRO_5046606550" evidence="1">
    <location>
        <begin position="23"/>
        <end position="227"/>
    </location>
</feature>
<reference evidence="3 4" key="1">
    <citation type="submission" date="2024-02" db="EMBL/GenBank/DDBJ databases">
        <title>Full genome sequence of Sphingomonas kaistensis.</title>
        <authorList>
            <person name="Poletto B.L."/>
            <person name="Silva G."/>
            <person name="Galante D."/>
            <person name="Campos K.R."/>
            <person name="Santos M.B.N."/>
            <person name="Sacchi C.T."/>
        </authorList>
    </citation>
    <scope>NUCLEOTIDE SEQUENCE [LARGE SCALE GENOMIC DNA]</scope>
    <source>
        <strain evidence="3 4">MA4R</strain>
    </source>
</reference>